<reference evidence="1" key="1">
    <citation type="submission" date="2015-10" db="EMBL/GenBank/DDBJ databases">
        <title>Comparison of Edwardsiella ictaluri isolates from different hosts and geographic origins.</title>
        <authorList>
            <person name="Griffin M."/>
            <person name="Reichley S."/>
            <person name="Greenway T."/>
            <person name="Quiniou S."/>
            <person name="Ware C."/>
            <person name="Gao D."/>
            <person name="Gaunt P."/>
            <person name="Pouder D."/>
            <person name="Yanong R."/>
            <person name="Hawke J."/>
            <person name="Soto E."/>
        </authorList>
    </citation>
    <scope>NUCLEOTIDE SEQUENCE</scope>
    <source>
        <strain evidence="1">RUSVM-1</strain>
        <plasmid evidence="1">pEI1</plasmid>
    </source>
</reference>
<dbReference type="RefSeq" id="WP_198089517.1">
    <property type="nucleotide sequence ID" value="NZ_CP053784.1"/>
</dbReference>
<organism evidence="1">
    <name type="scientific">Edwardsiella ictaluri</name>
    <dbReference type="NCBI Taxonomy" id="67780"/>
    <lineage>
        <taxon>Bacteria</taxon>
        <taxon>Pseudomonadati</taxon>
        <taxon>Pseudomonadota</taxon>
        <taxon>Gammaproteobacteria</taxon>
        <taxon>Enterobacterales</taxon>
        <taxon>Hafniaceae</taxon>
        <taxon>Edwardsiella</taxon>
    </lineage>
</organism>
<accession>A0A0U2R015</accession>
<dbReference type="Pfam" id="PF25855">
    <property type="entry name" value="IpaJ_protease"/>
    <property type="match status" value="1"/>
</dbReference>
<evidence type="ECO:0000313" key="1">
    <source>
        <dbReference type="EMBL" id="ALT06056.1"/>
    </source>
</evidence>
<keyword evidence="1" id="KW-0614">Plasmid</keyword>
<name>A0A0U2R015_EDWIC</name>
<protein>
    <submittedName>
        <fullName evidence="1">Putative invasion plasmid antigen</fullName>
    </submittedName>
</protein>
<sequence length="252" mass="27843">MIKPVRDDISKWTLSYKVDKKNTYLSSSLEKKQVFAASCGACALLVAAKELGIDDMSMVPSIYSEFTGGKLELTNECELDLYQITSGFTSYRRQSSDINKAGYSMPQNIMLACKLLGIECEITENRCFFSKSLSWIYPEVRKQCEGIGCQIKQETSDDADKLKIKAMVVSSASTAGIPAGLHWVLSRPDGSFMDPGVGKNSLNFNELINNAKEIVRGIKYFDSGISIVLSMPKHKTISEPVESPCRSALNFV</sequence>
<geneLocation type="plasmid" evidence="1">
    <name>pEI1</name>
</geneLocation>
<dbReference type="EMBL" id="KT937280">
    <property type="protein sequence ID" value="ALT06056.1"/>
    <property type="molecule type" value="Genomic_DNA"/>
</dbReference>
<dbReference type="InterPro" id="IPR058988">
    <property type="entry name" value="IpaJ"/>
</dbReference>
<dbReference type="AlphaFoldDB" id="A0A0U2R015"/>
<proteinExistence type="predicted"/>